<feature type="binding site" evidence="3">
    <location>
        <position position="23"/>
    </location>
    <ligand>
        <name>a divalent metal cation</name>
        <dbReference type="ChEBI" id="CHEBI:60240"/>
        <label>1</label>
    </ligand>
</feature>
<name>A0A1D2N1K4_ORCCI</name>
<dbReference type="PROSITE" id="PS51347">
    <property type="entry name" value="PHOSPHOTRIESTERASE_2"/>
    <property type="match status" value="1"/>
</dbReference>
<feature type="binding site" evidence="3">
    <location>
        <position position="169"/>
    </location>
    <ligand>
        <name>a divalent metal cation</name>
        <dbReference type="ChEBI" id="CHEBI:60240"/>
        <label>1</label>
    </ligand>
</feature>
<keyword evidence="6" id="KW-1185">Reference proteome</keyword>
<dbReference type="PANTHER" id="PTHR10819:SF3">
    <property type="entry name" value="PHOSPHOTRIESTERASE-RELATED PROTEIN"/>
    <property type="match status" value="1"/>
</dbReference>
<dbReference type="PANTHER" id="PTHR10819">
    <property type="entry name" value="PHOSPHOTRIESTERASE-RELATED"/>
    <property type="match status" value="1"/>
</dbReference>
<keyword evidence="2" id="KW-0378">Hydrolase</keyword>
<dbReference type="AlphaFoldDB" id="A0A1D2N1K4"/>
<feature type="binding site" evidence="3">
    <location>
        <position position="298"/>
    </location>
    <ligand>
        <name>a divalent metal cation</name>
        <dbReference type="ChEBI" id="CHEBI:60240"/>
        <label>1</label>
    </ligand>
</feature>
<reference evidence="5 6" key="1">
    <citation type="journal article" date="2016" name="Genome Biol. Evol.">
        <title>Gene Family Evolution Reflects Adaptation to Soil Environmental Stressors in the Genome of the Collembolan Orchesella cincta.</title>
        <authorList>
            <person name="Faddeeva-Vakhrusheva A."/>
            <person name="Derks M.F."/>
            <person name="Anvar S.Y."/>
            <person name="Agamennone V."/>
            <person name="Suring W."/>
            <person name="Smit S."/>
            <person name="van Straalen N.M."/>
            <person name="Roelofs D."/>
        </authorList>
    </citation>
    <scope>NUCLEOTIDE SEQUENCE [LARGE SCALE GENOMIC DNA]</scope>
    <source>
        <tissue evidence="5">Mixed pool</tissue>
    </source>
</reference>
<dbReference type="Pfam" id="PF02126">
    <property type="entry name" value="PTE"/>
    <property type="match status" value="1"/>
</dbReference>
<dbReference type="Gene3D" id="3.20.20.140">
    <property type="entry name" value="Metal-dependent hydrolases"/>
    <property type="match status" value="1"/>
</dbReference>
<evidence type="ECO:0000256" key="4">
    <source>
        <dbReference type="PROSITE-ProRule" id="PRU00679"/>
    </source>
</evidence>
<feature type="binding site" evidence="3">
    <location>
        <position position="169"/>
    </location>
    <ligand>
        <name>a divalent metal cation</name>
        <dbReference type="ChEBI" id="CHEBI:60240"/>
        <label>2</label>
    </ligand>
</feature>
<comment type="caution">
    <text evidence="5">The sequence shown here is derived from an EMBL/GenBank/DDBJ whole genome shotgun (WGS) entry which is preliminary data.</text>
</comment>
<dbReference type="OrthoDB" id="9998343at2759"/>
<dbReference type="OMA" id="MVKCGFI"/>
<gene>
    <name evidence="5" type="ORF">Ocin01_07528</name>
</gene>
<evidence type="ECO:0000256" key="3">
    <source>
        <dbReference type="PIRSR" id="PIRSR601559-52"/>
    </source>
</evidence>
<dbReference type="GO" id="GO:0016787">
    <property type="term" value="F:hydrolase activity"/>
    <property type="evidence" value="ECO:0007669"/>
    <property type="project" value="UniProtKB-KW"/>
</dbReference>
<dbReference type="InterPro" id="IPR001559">
    <property type="entry name" value="Phosphotriesterase"/>
</dbReference>
<sequence length="353" mass="39695">MPLAVTSVTGPVNVDSLGAILTHEHLHMQFDCALQMPPKGLKYPSEPKETFALHNLGVLRQYPYSSKYNTKLDDADSRAIMLDEVLRYKSAGGGTIVENTVEGIGRNLGVLKQLSVDSGVTIIAGTGFYVAAAQSHSVLNYKVEDMYNIMMKELLESNKDGIKCGIVGEIGSSWPIEEFEKRAIQATAQIQLATKKPITFHPGRHPEAPFEIMRIFTEEGGNPEDVVMSHLDRTIFDEEQLLEFAKYKTFTQYDLFGTEVSYYQLQESIDFISDAQRIYKLKFLKDNGHLDQITVSHDIHTKHRLANFGGHGFAHFLQNIVPKMRLRGFTEDEINAITSKNPKRWLSQGAEKI</sequence>
<dbReference type="InterPro" id="IPR032466">
    <property type="entry name" value="Metal_Hydrolase"/>
</dbReference>
<keyword evidence="1 3" id="KW-0479">Metal-binding</keyword>
<dbReference type="SUPFAM" id="SSF51556">
    <property type="entry name" value="Metallo-dependent hydrolases"/>
    <property type="match status" value="1"/>
</dbReference>
<dbReference type="Proteomes" id="UP000094527">
    <property type="component" value="Unassembled WGS sequence"/>
</dbReference>
<comment type="caution">
    <text evidence="4">Lacks conserved residue(s) required for the propagation of feature annotation.</text>
</comment>
<evidence type="ECO:0000256" key="1">
    <source>
        <dbReference type="ARBA" id="ARBA00022723"/>
    </source>
</evidence>
<accession>A0A1D2N1K4</accession>
<dbReference type="EMBL" id="LJIJ01000296">
    <property type="protein sequence ID" value="ODM99152.1"/>
    <property type="molecule type" value="Genomic_DNA"/>
</dbReference>
<feature type="non-terminal residue" evidence="5">
    <location>
        <position position="353"/>
    </location>
</feature>
<comment type="cofactor">
    <cofactor evidence="3">
        <name>a divalent metal cation</name>
        <dbReference type="ChEBI" id="CHEBI:60240"/>
    </cofactor>
    <text evidence="3">Binds 2 divalent metal cations per subunit.</text>
</comment>
<dbReference type="GO" id="GO:0008270">
    <property type="term" value="F:zinc ion binding"/>
    <property type="evidence" value="ECO:0007669"/>
    <property type="project" value="InterPro"/>
</dbReference>
<organism evidence="5 6">
    <name type="scientific">Orchesella cincta</name>
    <name type="common">Springtail</name>
    <name type="synonym">Podura cincta</name>
    <dbReference type="NCBI Taxonomy" id="48709"/>
    <lineage>
        <taxon>Eukaryota</taxon>
        <taxon>Metazoa</taxon>
        <taxon>Ecdysozoa</taxon>
        <taxon>Arthropoda</taxon>
        <taxon>Hexapoda</taxon>
        <taxon>Collembola</taxon>
        <taxon>Entomobryomorpha</taxon>
        <taxon>Entomobryoidea</taxon>
        <taxon>Orchesellidae</taxon>
        <taxon>Orchesellinae</taxon>
        <taxon>Orchesella</taxon>
    </lineage>
</organism>
<evidence type="ECO:0000313" key="5">
    <source>
        <dbReference type="EMBL" id="ODM99152.1"/>
    </source>
</evidence>
<evidence type="ECO:0000313" key="6">
    <source>
        <dbReference type="Proteomes" id="UP000094527"/>
    </source>
</evidence>
<protein>
    <submittedName>
        <fullName evidence="5">Phosphotriesterase-related protein</fullName>
    </submittedName>
</protein>
<feature type="binding site" evidence="3">
    <location>
        <position position="201"/>
    </location>
    <ligand>
        <name>a divalent metal cation</name>
        <dbReference type="ChEBI" id="CHEBI:60240"/>
        <label>2</label>
    </ligand>
</feature>
<dbReference type="STRING" id="48709.A0A1D2N1K4"/>
<evidence type="ECO:0000256" key="2">
    <source>
        <dbReference type="ARBA" id="ARBA00022801"/>
    </source>
</evidence>
<comment type="similarity">
    <text evidence="4">Belongs to the metallo-dependent hydrolases superfamily. Phosphotriesterase family.</text>
</comment>
<feature type="binding site" evidence="3">
    <location>
        <position position="230"/>
    </location>
    <ligand>
        <name>a divalent metal cation</name>
        <dbReference type="ChEBI" id="CHEBI:60240"/>
        <label>2</label>
    </ligand>
</feature>
<feature type="binding site" evidence="3">
    <location>
        <position position="25"/>
    </location>
    <ligand>
        <name>a divalent metal cation</name>
        <dbReference type="ChEBI" id="CHEBI:60240"/>
        <label>1</label>
    </ligand>
</feature>
<proteinExistence type="inferred from homology"/>